<comment type="caution">
    <text evidence="1">The sequence shown here is derived from an EMBL/GenBank/DDBJ whole genome shotgun (WGS) entry which is preliminary data.</text>
</comment>
<reference evidence="1" key="1">
    <citation type="journal article" date="2015" name="Nature">
        <title>Complex archaea that bridge the gap between prokaryotes and eukaryotes.</title>
        <authorList>
            <person name="Spang A."/>
            <person name="Saw J.H."/>
            <person name="Jorgensen S.L."/>
            <person name="Zaremba-Niedzwiedzka K."/>
            <person name="Martijn J."/>
            <person name="Lind A.E."/>
            <person name="van Eijk R."/>
            <person name="Schleper C."/>
            <person name="Guy L."/>
            <person name="Ettema T.J."/>
        </authorList>
    </citation>
    <scope>NUCLEOTIDE SEQUENCE</scope>
</reference>
<protein>
    <submittedName>
        <fullName evidence="1">Uncharacterized protein</fullName>
    </submittedName>
</protein>
<accession>A0A0F9RLL2</accession>
<name>A0A0F9RLL2_9ZZZZ</name>
<sequence>MEKNRTEDVKILQSFIRVSLGGTEYEIQPLTINQQYLWREKFFKEFQGVAKVFKKESRLLTFLKRKDETEQFVDAMQVSFLSFPRRVSDLFFAYAPNLPRKFIEKTANEGELMQAFLKIWRLAFPFFDLLEGVLNLVAPVLGKSMKLP</sequence>
<dbReference type="EMBL" id="LAZR01001100">
    <property type="protein sequence ID" value="KKN50672.1"/>
    <property type="molecule type" value="Genomic_DNA"/>
</dbReference>
<evidence type="ECO:0000313" key="1">
    <source>
        <dbReference type="EMBL" id="KKN50672.1"/>
    </source>
</evidence>
<dbReference type="AlphaFoldDB" id="A0A0F9RLL2"/>
<organism evidence="1">
    <name type="scientific">marine sediment metagenome</name>
    <dbReference type="NCBI Taxonomy" id="412755"/>
    <lineage>
        <taxon>unclassified sequences</taxon>
        <taxon>metagenomes</taxon>
        <taxon>ecological metagenomes</taxon>
    </lineage>
</organism>
<proteinExistence type="predicted"/>
<gene>
    <name evidence="1" type="ORF">LCGC14_0630210</name>
</gene>